<dbReference type="PANTHER" id="PTHR30255">
    <property type="entry name" value="SINGLE-STRANDED-DNA-SPECIFIC EXONUCLEASE RECJ"/>
    <property type="match status" value="1"/>
</dbReference>
<dbReference type="Pfam" id="PF17768">
    <property type="entry name" value="RecJ_OB"/>
    <property type="match status" value="1"/>
</dbReference>
<name>A0A4Q5LM25_9SPHI</name>
<evidence type="ECO:0000256" key="2">
    <source>
        <dbReference type="ARBA" id="ARBA00019841"/>
    </source>
</evidence>
<evidence type="ECO:0000259" key="7">
    <source>
        <dbReference type="Pfam" id="PF02272"/>
    </source>
</evidence>
<dbReference type="GO" id="GO:0003676">
    <property type="term" value="F:nucleic acid binding"/>
    <property type="evidence" value="ECO:0007669"/>
    <property type="project" value="InterPro"/>
</dbReference>
<dbReference type="PANTHER" id="PTHR30255:SF2">
    <property type="entry name" value="SINGLE-STRANDED-DNA-SPECIFIC EXONUCLEASE RECJ"/>
    <property type="match status" value="1"/>
</dbReference>
<dbReference type="GO" id="GO:0006310">
    <property type="term" value="P:DNA recombination"/>
    <property type="evidence" value="ECO:0007669"/>
    <property type="project" value="InterPro"/>
</dbReference>
<feature type="domain" description="DHHA1" evidence="7">
    <location>
        <begin position="353"/>
        <end position="442"/>
    </location>
</feature>
<feature type="domain" description="RecJ OB" evidence="8">
    <location>
        <begin position="456"/>
        <end position="561"/>
    </location>
</feature>
<dbReference type="EMBL" id="SEWG01000003">
    <property type="protein sequence ID" value="RYU90617.1"/>
    <property type="molecule type" value="Genomic_DNA"/>
</dbReference>
<dbReference type="AlphaFoldDB" id="A0A4Q5LM25"/>
<dbReference type="InterPro" id="IPR004610">
    <property type="entry name" value="RecJ"/>
</dbReference>
<dbReference type="NCBIfam" id="TIGR00644">
    <property type="entry name" value="recJ"/>
    <property type="match status" value="1"/>
</dbReference>
<evidence type="ECO:0000313" key="9">
    <source>
        <dbReference type="EMBL" id="RYU90617.1"/>
    </source>
</evidence>
<evidence type="ECO:0000256" key="3">
    <source>
        <dbReference type="ARBA" id="ARBA00022722"/>
    </source>
</evidence>
<proteinExistence type="inferred from homology"/>
<organism evidence="9 10">
    <name type="scientific">Mucilaginibacter terrigena</name>
    <dbReference type="NCBI Taxonomy" id="2492395"/>
    <lineage>
        <taxon>Bacteria</taxon>
        <taxon>Pseudomonadati</taxon>
        <taxon>Bacteroidota</taxon>
        <taxon>Sphingobacteriia</taxon>
        <taxon>Sphingobacteriales</taxon>
        <taxon>Sphingobacteriaceae</taxon>
        <taxon>Mucilaginibacter</taxon>
    </lineage>
</organism>
<dbReference type="Pfam" id="PF02272">
    <property type="entry name" value="DHHA1"/>
    <property type="match status" value="1"/>
</dbReference>
<dbReference type="InterPro" id="IPR041122">
    <property type="entry name" value="RecJ_OB"/>
</dbReference>
<keyword evidence="5 9" id="KW-0269">Exonuclease</keyword>
<evidence type="ECO:0000256" key="4">
    <source>
        <dbReference type="ARBA" id="ARBA00022801"/>
    </source>
</evidence>
<sequence length="575" mass="63417">MIKRWVLKDAADASTVQELAAGLNIDPVLSALLVRRGVKTFDEAKYFFRPSTLHLHDPFLMQDMEKAIDRIEQAIAKNEKILVYGDYDVDGTTAVALVYSFFQKIHQNIEYYIPDRYKEGYGISTAGIDYAAANGFSLIIALDCGIKSVDKIAYANTLNVDFIICDHHLPGPELPEAIAVLDPKRADCAYPFKELSGAGIGLKLIQAWSDKHGLPFEGVAEYFDLVAISIACDIVHITGENRVLAHLGLQKINENPCIGVKMLMQVAGRTGTYTISDVVFLLGPRINAAGRIDDAKHAVELLIACHEDAAKEKGDMINIRNTERKGHDQQITDEALGMIDNDEVMIARKSTVVFNKNWHKGVIGIVASRLTEKYYRPTVVLTQSNGHVAGSARSVLGYDLYEALCGCSDLLIQFGGHRYAAGLTMHPENVPAFIQKFEEVVSSTITDEQLVQQVSIDAEIELKDIDAKFFRILAQFAPFGPENMSPVFLSKNVYVSGNAGLVGSNHVKMLVMQPGSAAFSSIAFNQGELLHLLKPGVPFDICYTIEENVWREQRSIQLNIKGIKPHPNPPREGGL</sequence>
<comment type="similarity">
    <text evidence="1">Belongs to the RecJ family.</text>
</comment>
<feature type="domain" description="DDH" evidence="6">
    <location>
        <begin position="80"/>
        <end position="230"/>
    </location>
</feature>
<keyword evidence="4" id="KW-0378">Hydrolase</keyword>
<dbReference type="Gene3D" id="3.90.1640.30">
    <property type="match status" value="1"/>
</dbReference>
<dbReference type="Gene3D" id="3.10.310.30">
    <property type="match status" value="1"/>
</dbReference>
<keyword evidence="10" id="KW-1185">Reference proteome</keyword>
<gene>
    <name evidence="9" type="primary">recJ</name>
    <name evidence="9" type="ORF">EWM62_08165</name>
</gene>
<dbReference type="InterPro" id="IPR038763">
    <property type="entry name" value="DHH_sf"/>
</dbReference>
<evidence type="ECO:0000313" key="10">
    <source>
        <dbReference type="Proteomes" id="UP000293331"/>
    </source>
</evidence>
<dbReference type="OrthoDB" id="9809852at2"/>
<dbReference type="SUPFAM" id="SSF64182">
    <property type="entry name" value="DHH phosphoesterases"/>
    <property type="match status" value="1"/>
</dbReference>
<dbReference type="GO" id="GO:0008409">
    <property type="term" value="F:5'-3' exonuclease activity"/>
    <property type="evidence" value="ECO:0007669"/>
    <property type="project" value="InterPro"/>
</dbReference>
<dbReference type="InterPro" id="IPR001667">
    <property type="entry name" value="DDH_dom"/>
</dbReference>
<protein>
    <recommendedName>
        <fullName evidence="2">Single-stranded-DNA-specific exonuclease RecJ</fullName>
    </recommendedName>
</protein>
<dbReference type="Proteomes" id="UP000293331">
    <property type="component" value="Unassembled WGS sequence"/>
</dbReference>
<dbReference type="InterPro" id="IPR051673">
    <property type="entry name" value="SSDNA_exonuclease_RecJ"/>
</dbReference>
<evidence type="ECO:0000259" key="8">
    <source>
        <dbReference type="Pfam" id="PF17768"/>
    </source>
</evidence>
<reference evidence="9 10" key="1">
    <citation type="submission" date="2019-02" db="EMBL/GenBank/DDBJ databases">
        <title>Bacterial novel species Mucilaginibacter sp. 17JY9-4 isolated from soil.</title>
        <authorList>
            <person name="Jung H.-Y."/>
        </authorList>
    </citation>
    <scope>NUCLEOTIDE SEQUENCE [LARGE SCALE GENOMIC DNA]</scope>
    <source>
        <strain evidence="9 10">17JY9-4</strain>
    </source>
</reference>
<dbReference type="Pfam" id="PF01368">
    <property type="entry name" value="DHH"/>
    <property type="match status" value="1"/>
</dbReference>
<keyword evidence="3" id="KW-0540">Nuclease</keyword>
<accession>A0A4Q5LM25</accession>
<comment type="caution">
    <text evidence="9">The sequence shown here is derived from an EMBL/GenBank/DDBJ whole genome shotgun (WGS) entry which is preliminary data.</text>
</comment>
<dbReference type="GO" id="GO:0006281">
    <property type="term" value="P:DNA repair"/>
    <property type="evidence" value="ECO:0007669"/>
    <property type="project" value="InterPro"/>
</dbReference>
<evidence type="ECO:0000256" key="1">
    <source>
        <dbReference type="ARBA" id="ARBA00005915"/>
    </source>
</evidence>
<evidence type="ECO:0000259" key="6">
    <source>
        <dbReference type="Pfam" id="PF01368"/>
    </source>
</evidence>
<evidence type="ECO:0000256" key="5">
    <source>
        <dbReference type="ARBA" id="ARBA00022839"/>
    </source>
</evidence>
<dbReference type="RefSeq" id="WP_129876177.1">
    <property type="nucleotide sequence ID" value="NZ_SEWG01000003.1"/>
</dbReference>
<dbReference type="InterPro" id="IPR003156">
    <property type="entry name" value="DHHA1_dom"/>
</dbReference>